<name>A0A7S2ZCL1_9RHOD</name>
<keyword evidence="2" id="KW-0539">Nucleus</keyword>
<dbReference type="InterPro" id="IPR039896">
    <property type="entry name" value="Red-like"/>
</dbReference>
<evidence type="ECO:0000259" key="4">
    <source>
        <dbReference type="Pfam" id="PF07808"/>
    </source>
</evidence>
<organism evidence="7">
    <name type="scientific">Rhodosorus marinus</name>
    <dbReference type="NCBI Taxonomy" id="101924"/>
    <lineage>
        <taxon>Eukaryota</taxon>
        <taxon>Rhodophyta</taxon>
        <taxon>Stylonematophyceae</taxon>
        <taxon>Stylonematales</taxon>
        <taxon>Stylonemataceae</taxon>
        <taxon>Rhodosorus</taxon>
    </lineage>
</organism>
<evidence type="ECO:0000313" key="6">
    <source>
        <dbReference type="EMBL" id="CAE0035273.1"/>
    </source>
</evidence>
<evidence type="ECO:0000313" key="5">
    <source>
        <dbReference type="EMBL" id="CAE0035270.1"/>
    </source>
</evidence>
<evidence type="ECO:0000256" key="3">
    <source>
        <dbReference type="SAM" id="MobiDB-lite"/>
    </source>
</evidence>
<evidence type="ECO:0000256" key="1">
    <source>
        <dbReference type="ARBA" id="ARBA00004123"/>
    </source>
</evidence>
<evidence type="ECO:0000313" key="9">
    <source>
        <dbReference type="EMBL" id="CAE0035282.1"/>
    </source>
</evidence>
<feature type="compositionally biased region" description="Basic and acidic residues" evidence="3">
    <location>
        <begin position="449"/>
        <end position="460"/>
    </location>
</feature>
<feature type="compositionally biased region" description="Basic and acidic residues" evidence="3">
    <location>
        <begin position="65"/>
        <end position="74"/>
    </location>
</feature>
<reference evidence="7" key="1">
    <citation type="submission" date="2021-01" db="EMBL/GenBank/DDBJ databases">
        <authorList>
            <person name="Corre E."/>
            <person name="Pelletier E."/>
            <person name="Niang G."/>
            <person name="Scheremetjew M."/>
            <person name="Finn R."/>
            <person name="Kale V."/>
            <person name="Holt S."/>
            <person name="Cochrane G."/>
            <person name="Meng A."/>
            <person name="Brown T."/>
            <person name="Cohen L."/>
        </authorList>
    </citation>
    <scope>NUCLEOTIDE SEQUENCE</scope>
    <source>
        <strain evidence="7">CCMP 769</strain>
    </source>
</reference>
<sequence length="509" mass="56776">MKNEEFSKLVSRKAGGQQQRRSGSFAGEEEPLAGQIDTKTIVRREIERDEGEKRKHKALKRKHGQARDKGEGKKSKQQVGDVNDEQGEDLNGEKYRDRAAERRRDIETATDATDFSTLSLRPEETQFLGGDEEHAHLVKGLDFALLRKMRGKISAAKESPETPKLKQEAVQTTTAKVRTGLAKRLMSALKVFEVQSLSNLNASAATSTTVDRFQPRRNSYMFDIKTDMLQFAYQIPTGIQRSRADCPVPPRRLEVRIDSETDQKLHKVMTHVRAVTGRKVANKRRHRPSPGSDQVTMVGRLVARDLEEGGGCTQAAKGSAKSAVEKKPIVEALLEDTELKANVRDSVEVDLRPGDELFQDSKTRVPETKSVAEHVVETRTGGYFGEIVRKGVQNIPTKFTAKSLIDDLFEKDKEDAPVATVEAPVRLESEEDELVDVRSGPVPMGPDAPGEHHKDGRSPDLNKLPTENHAAKPNREIVKSRGDGGGNSVLFRQSGDRVRRYDQHRDARK</sequence>
<feature type="compositionally biased region" description="Basic and acidic residues" evidence="3">
    <location>
        <begin position="40"/>
        <end position="53"/>
    </location>
</feature>
<feature type="region of interest" description="Disordered" evidence="3">
    <location>
        <begin position="427"/>
        <end position="509"/>
    </location>
</feature>
<dbReference type="EMBL" id="HBHW01004423">
    <property type="protein sequence ID" value="CAE0035282.1"/>
    <property type="molecule type" value="Transcribed_RNA"/>
</dbReference>
<dbReference type="GO" id="GO:0005634">
    <property type="term" value="C:nucleus"/>
    <property type="evidence" value="ECO:0007669"/>
    <property type="project" value="UniProtKB-SubCell"/>
</dbReference>
<proteinExistence type="predicted"/>
<accession>A0A7S2ZCL1</accession>
<evidence type="ECO:0000256" key="2">
    <source>
        <dbReference type="ARBA" id="ARBA00023242"/>
    </source>
</evidence>
<feature type="domain" description="RED-like N-terminal" evidence="4">
    <location>
        <begin position="122"/>
        <end position="284"/>
    </location>
</feature>
<feature type="region of interest" description="Disordered" evidence="3">
    <location>
        <begin position="1"/>
        <end position="118"/>
    </location>
</feature>
<dbReference type="InterPro" id="IPR012916">
    <property type="entry name" value="RED_N"/>
</dbReference>
<evidence type="ECO:0000313" key="8">
    <source>
        <dbReference type="EMBL" id="CAE0035276.1"/>
    </source>
</evidence>
<dbReference type="EMBL" id="HBHW01004417">
    <property type="protein sequence ID" value="CAE0035276.1"/>
    <property type="molecule type" value="Transcribed_RNA"/>
</dbReference>
<feature type="compositionally biased region" description="Basic and acidic residues" evidence="3">
    <location>
        <begin position="494"/>
        <end position="509"/>
    </location>
</feature>
<protein>
    <recommendedName>
        <fullName evidence="4">RED-like N-terminal domain-containing protein</fullName>
    </recommendedName>
</protein>
<feature type="compositionally biased region" description="Basic residues" evidence="3">
    <location>
        <begin position="54"/>
        <end position="64"/>
    </location>
</feature>
<feature type="compositionally biased region" description="Basic and acidic residues" evidence="3">
    <location>
        <begin position="469"/>
        <end position="482"/>
    </location>
</feature>
<dbReference type="AlphaFoldDB" id="A0A7S2ZCL1"/>
<comment type="subcellular location">
    <subcellularLocation>
        <location evidence="1">Nucleus</location>
    </subcellularLocation>
</comment>
<gene>
    <name evidence="5" type="ORF">RMAR00112_LOCUS3216</name>
    <name evidence="6" type="ORF">RMAR00112_LOCUS3219</name>
    <name evidence="7" type="ORF">RMAR00112_LOCUS3221</name>
    <name evidence="8" type="ORF">RMAR00112_LOCUS3222</name>
    <name evidence="9" type="ORF">RMAR00112_LOCUS3228</name>
</gene>
<dbReference type="PANTHER" id="PTHR12765">
    <property type="entry name" value="RED PROTEIN IK FACTOR CYTOKINE IK"/>
    <property type="match status" value="1"/>
</dbReference>
<dbReference type="Pfam" id="PF07808">
    <property type="entry name" value="RED_N"/>
    <property type="match status" value="1"/>
</dbReference>
<evidence type="ECO:0000313" key="7">
    <source>
        <dbReference type="EMBL" id="CAE0035275.1"/>
    </source>
</evidence>
<dbReference type="EMBL" id="HBHW01004413">
    <property type="protein sequence ID" value="CAE0035273.1"/>
    <property type="molecule type" value="Transcribed_RNA"/>
</dbReference>
<dbReference type="EMBL" id="HBHW01004410">
    <property type="protein sequence ID" value="CAE0035270.1"/>
    <property type="molecule type" value="Transcribed_RNA"/>
</dbReference>
<feature type="compositionally biased region" description="Basic and acidic residues" evidence="3">
    <location>
        <begin position="91"/>
        <end position="107"/>
    </location>
</feature>
<dbReference type="EMBL" id="HBHW01004415">
    <property type="protein sequence ID" value="CAE0035275.1"/>
    <property type="molecule type" value="Transcribed_RNA"/>
</dbReference>